<evidence type="ECO:0000256" key="1">
    <source>
        <dbReference type="ARBA" id="ARBA00004496"/>
    </source>
</evidence>
<dbReference type="AlphaFoldDB" id="U4KSQ4"/>
<dbReference type="InterPro" id="IPR050156">
    <property type="entry name" value="TC-AMP_synthase_SUA5"/>
</dbReference>
<gene>
    <name evidence="13" type="primary">sua5</name>
    <name evidence="13" type="ORF">BN85303230</name>
</gene>
<dbReference type="Gene3D" id="3.90.870.10">
    <property type="entry name" value="DHBP synthase"/>
    <property type="match status" value="1"/>
</dbReference>
<dbReference type="STRING" id="61635.BN85303230"/>
<evidence type="ECO:0000256" key="11">
    <source>
        <dbReference type="ARBA" id="ARBA00048366"/>
    </source>
</evidence>
<comment type="catalytic activity">
    <reaction evidence="11">
        <text>L-threonine + hydrogencarbonate + ATP = L-threonylcarbamoyladenylate + diphosphate + H2O</text>
        <dbReference type="Rhea" id="RHEA:36407"/>
        <dbReference type="ChEBI" id="CHEBI:15377"/>
        <dbReference type="ChEBI" id="CHEBI:17544"/>
        <dbReference type="ChEBI" id="CHEBI:30616"/>
        <dbReference type="ChEBI" id="CHEBI:33019"/>
        <dbReference type="ChEBI" id="CHEBI:57926"/>
        <dbReference type="ChEBI" id="CHEBI:73682"/>
        <dbReference type="EC" id="2.7.7.87"/>
    </reaction>
</comment>
<dbReference type="HOGENOM" id="CLU_031397_3_0_14"/>
<keyword evidence="9" id="KW-0067">ATP-binding</keyword>
<dbReference type="Pfam" id="PF01300">
    <property type="entry name" value="Sua5_yciO_yrdC"/>
    <property type="match status" value="1"/>
</dbReference>
<feature type="domain" description="YrdC-like" evidence="12">
    <location>
        <begin position="2"/>
        <end position="185"/>
    </location>
</feature>
<dbReference type="KEGG" id="abra:BN85303230"/>
<evidence type="ECO:0000256" key="5">
    <source>
        <dbReference type="ARBA" id="ARBA00022679"/>
    </source>
</evidence>
<keyword evidence="7" id="KW-0548">Nucleotidyltransferase</keyword>
<keyword evidence="14" id="KW-1185">Reference proteome</keyword>
<evidence type="ECO:0000256" key="2">
    <source>
        <dbReference type="ARBA" id="ARBA00007663"/>
    </source>
</evidence>
<dbReference type="Proteomes" id="UP000032737">
    <property type="component" value="Chromosome"/>
</dbReference>
<evidence type="ECO:0000313" key="13">
    <source>
        <dbReference type="EMBL" id="CCV65344.1"/>
    </source>
</evidence>
<evidence type="ECO:0000256" key="4">
    <source>
        <dbReference type="ARBA" id="ARBA00022490"/>
    </source>
</evidence>
<dbReference type="RefSeq" id="WP_030004207.1">
    <property type="nucleotide sequence ID" value="NC_022549.1"/>
</dbReference>
<dbReference type="PANTHER" id="PTHR17490:SF16">
    <property type="entry name" value="THREONYLCARBAMOYL-AMP SYNTHASE"/>
    <property type="match status" value="1"/>
</dbReference>
<evidence type="ECO:0000256" key="6">
    <source>
        <dbReference type="ARBA" id="ARBA00022694"/>
    </source>
</evidence>
<dbReference type="InterPro" id="IPR017945">
    <property type="entry name" value="DHBP_synth_RibB-like_a/b_dom"/>
</dbReference>
<dbReference type="EMBL" id="FO681348">
    <property type="protein sequence ID" value="CCV65344.1"/>
    <property type="molecule type" value="Genomic_DNA"/>
</dbReference>
<sequence>MIEDYSFEDGFMNDGSVVIFPTDTVFGLACRLYDDEAIDKIHQIKKDDPNHYYAVLCDTVVSVNDLAVIDQRARALMLTFWPGPLTLILNSTLAHKERSGFDKIGVRIPNHEAALDLIKKNGPLITTSLNIDGSSEVLGIDEIKEQFTGVVDYIYEEYNAFYLNITSTTVDLTGSEIKYLRIGSITQEQIEQAIKDES</sequence>
<dbReference type="GO" id="GO:0000049">
    <property type="term" value="F:tRNA binding"/>
    <property type="evidence" value="ECO:0007669"/>
    <property type="project" value="TreeGrafter"/>
</dbReference>
<organism evidence="13 14">
    <name type="scientific">Acholeplasma brassicae</name>
    <dbReference type="NCBI Taxonomy" id="61635"/>
    <lineage>
        <taxon>Bacteria</taxon>
        <taxon>Bacillati</taxon>
        <taxon>Mycoplasmatota</taxon>
        <taxon>Mollicutes</taxon>
        <taxon>Acholeplasmatales</taxon>
        <taxon>Acholeplasmataceae</taxon>
        <taxon>Acholeplasma</taxon>
    </lineage>
</organism>
<evidence type="ECO:0000256" key="10">
    <source>
        <dbReference type="ARBA" id="ARBA00029774"/>
    </source>
</evidence>
<dbReference type="InterPro" id="IPR006070">
    <property type="entry name" value="Sua5-like_dom"/>
</dbReference>
<dbReference type="OrthoDB" id="397661at2"/>
<dbReference type="GO" id="GO:0006450">
    <property type="term" value="P:regulation of translational fidelity"/>
    <property type="evidence" value="ECO:0007669"/>
    <property type="project" value="TreeGrafter"/>
</dbReference>
<comment type="similarity">
    <text evidence="2">Belongs to the SUA5 family.</text>
</comment>
<keyword evidence="6" id="KW-0819">tRNA processing</keyword>
<accession>U4KSQ4</accession>
<name>U4KSQ4_9MOLU</name>
<evidence type="ECO:0000259" key="12">
    <source>
        <dbReference type="PROSITE" id="PS51163"/>
    </source>
</evidence>
<keyword evidence="8" id="KW-0547">Nucleotide-binding</keyword>
<evidence type="ECO:0000256" key="7">
    <source>
        <dbReference type="ARBA" id="ARBA00022695"/>
    </source>
</evidence>
<keyword evidence="4" id="KW-0963">Cytoplasm</keyword>
<reference evidence="13 14" key="1">
    <citation type="journal article" date="2013" name="J. Mol. Microbiol. Biotechnol.">
        <title>Analysis of the Complete Genomes of Acholeplasma brassicae , A. palmae and A. laidlawii and Their Comparison to the Obligate Parasites from ' Candidatus Phytoplasma'.</title>
        <authorList>
            <person name="Kube M."/>
            <person name="Siewert C."/>
            <person name="Migdoll A.M."/>
            <person name="Duduk B."/>
            <person name="Holz S."/>
            <person name="Rabus R."/>
            <person name="Seemuller E."/>
            <person name="Mitrovic J."/>
            <person name="Muller I."/>
            <person name="Buttner C."/>
            <person name="Reinhardt R."/>
        </authorList>
    </citation>
    <scope>NUCLEOTIDE SEQUENCE [LARGE SCALE GENOMIC DNA]</scope>
    <source>
        <strain evidence="14">0502</strain>
    </source>
</reference>
<evidence type="ECO:0000313" key="14">
    <source>
        <dbReference type="Proteomes" id="UP000032737"/>
    </source>
</evidence>
<dbReference type="EC" id="2.7.7.87" evidence="3"/>
<dbReference type="GO" id="GO:0005524">
    <property type="term" value="F:ATP binding"/>
    <property type="evidence" value="ECO:0007669"/>
    <property type="project" value="UniProtKB-KW"/>
</dbReference>
<dbReference type="GO" id="GO:0003725">
    <property type="term" value="F:double-stranded RNA binding"/>
    <property type="evidence" value="ECO:0007669"/>
    <property type="project" value="InterPro"/>
</dbReference>
<protein>
    <recommendedName>
        <fullName evidence="10">L-threonylcarbamoyladenylate synthase</fullName>
        <ecNumber evidence="3">2.7.7.87</ecNumber>
    </recommendedName>
    <alternativeName>
        <fullName evidence="10">L-threonylcarbamoyladenylate synthase</fullName>
    </alternativeName>
</protein>
<dbReference type="GO" id="GO:0008033">
    <property type="term" value="P:tRNA processing"/>
    <property type="evidence" value="ECO:0007669"/>
    <property type="project" value="UniProtKB-KW"/>
</dbReference>
<evidence type="ECO:0000256" key="3">
    <source>
        <dbReference type="ARBA" id="ARBA00012584"/>
    </source>
</evidence>
<evidence type="ECO:0000256" key="9">
    <source>
        <dbReference type="ARBA" id="ARBA00022840"/>
    </source>
</evidence>
<comment type="subcellular location">
    <subcellularLocation>
        <location evidence="1">Cytoplasm</location>
    </subcellularLocation>
</comment>
<evidence type="ECO:0000256" key="8">
    <source>
        <dbReference type="ARBA" id="ARBA00022741"/>
    </source>
</evidence>
<dbReference type="PANTHER" id="PTHR17490">
    <property type="entry name" value="SUA5"/>
    <property type="match status" value="1"/>
</dbReference>
<keyword evidence="5" id="KW-0808">Transferase</keyword>
<dbReference type="PROSITE" id="PS51163">
    <property type="entry name" value="YRDC"/>
    <property type="match status" value="1"/>
</dbReference>
<dbReference type="NCBIfam" id="TIGR00057">
    <property type="entry name" value="L-threonylcarbamoyladenylate synthase"/>
    <property type="match status" value="1"/>
</dbReference>
<proteinExistence type="inferred from homology"/>
<dbReference type="GO" id="GO:0005737">
    <property type="term" value="C:cytoplasm"/>
    <property type="evidence" value="ECO:0007669"/>
    <property type="project" value="UniProtKB-SubCell"/>
</dbReference>
<dbReference type="GO" id="GO:0061710">
    <property type="term" value="F:L-threonylcarbamoyladenylate synthase"/>
    <property type="evidence" value="ECO:0007669"/>
    <property type="project" value="UniProtKB-EC"/>
</dbReference>
<dbReference type="SUPFAM" id="SSF55821">
    <property type="entry name" value="YrdC/RibB"/>
    <property type="match status" value="1"/>
</dbReference>